<dbReference type="GO" id="GO:0003677">
    <property type="term" value="F:DNA binding"/>
    <property type="evidence" value="ECO:0007669"/>
    <property type="project" value="UniProtKB-KW"/>
</dbReference>
<evidence type="ECO:0000256" key="4">
    <source>
        <dbReference type="ARBA" id="ARBA00023163"/>
    </source>
</evidence>
<comment type="caution">
    <text evidence="6">The sequence shown here is derived from an EMBL/GenBank/DDBJ whole genome shotgun (WGS) entry which is preliminary data.</text>
</comment>
<accession>X1CAN9</accession>
<keyword evidence="2" id="KW-0731">Sigma factor</keyword>
<dbReference type="CDD" id="cd06171">
    <property type="entry name" value="Sigma70_r4"/>
    <property type="match status" value="1"/>
</dbReference>
<dbReference type="InterPro" id="IPR013249">
    <property type="entry name" value="RNA_pol_sigma70_r4_t2"/>
</dbReference>
<sequence>MFELKPRYQTIITLRFFENLKLTEIAEVLGSSPGTVRSQLARALAKLRKKINAGEA</sequence>
<dbReference type="InterPro" id="IPR013324">
    <property type="entry name" value="RNA_pol_sigma_r3/r4-like"/>
</dbReference>
<evidence type="ECO:0000259" key="5">
    <source>
        <dbReference type="Pfam" id="PF08281"/>
    </source>
</evidence>
<evidence type="ECO:0000313" key="6">
    <source>
        <dbReference type="EMBL" id="GAH04532.1"/>
    </source>
</evidence>
<dbReference type="Gene3D" id="1.10.10.10">
    <property type="entry name" value="Winged helix-like DNA-binding domain superfamily/Winged helix DNA-binding domain"/>
    <property type="match status" value="1"/>
</dbReference>
<name>X1CAN9_9ZZZZ</name>
<proteinExistence type="predicted"/>
<dbReference type="GO" id="GO:0006352">
    <property type="term" value="P:DNA-templated transcription initiation"/>
    <property type="evidence" value="ECO:0007669"/>
    <property type="project" value="InterPro"/>
</dbReference>
<protein>
    <recommendedName>
        <fullName evidence="5">RNA polymerase sigma factor 70 region 4 type 2 domain-containing protein</fullName>
    </recommendedName>
</protein>
<keyword evidence="4" id="KW-0804">Transcription</keyword>
<dbReference type="InterPro" id="IPR014284">
    <property type="entry name" value="RNA_pol_sigma-70_dom"/>
</dbReference>
<feature type="domain" description="RNA polymerase sigma factor 70 region 4 type 2" evidence="5">
    <location>
        <begin position="3"/>
        <end position="47"/>
    </location>
</feature>
<dbReference type="SUPFAM" id="SSF88659">
    <property type="entry name" value="Sigma3 and sigma4 domains of RNA polymerase sigma factors"/>
    <property type="match status" value="1"/>
</dbReference>
<gene>
    <name evidence="6" type="ORF">S01H4_38127</name>
</gene>
<evidence type="ECO:0000256" key="2">
    <source>
        <dbReference type="ARBA" id="ARBA00023082"/>
    </source>
</evidence>
<reference evidence="6" key="1">
    <citation type="journal article" date="2014" name="Front. Microbiol.">
        <title>High frequency of phylogenetically diverse reductive dehalogenase-homologous genes in deep subseafloor sedimentary metagenomes.</title>
        <authorList>
            <person name="Kawai M."/>
            <person name="Futagami T."/>
            <person name="Toyoda A."/>
            <person name="Takaki Y."/>
            <person name="Nishi S."/>
            <person name="Hori S."/>
            <person name="Arai W."/>
            <person name="Tsubouchi T."/>
            <person name="Morono Y."/>
            <person name="Uchiyama I."/>
            <person name="Ito T."/>
            <person name="Fujiyama A."/>
            <person name="Inagaki F."/>
            <person name="Takami H."/>
        </authorList>
    </citation>
    <scope>NUCLEOTIDE SEQUENCE</scope>
    <source>
        <strain evidence="6">Expedition CK06-06</strain>
    </source>
</reference>
<dbReference type="EMBL" id="BART01020530">
    <property type="protein sequence ID" value="GAH04532.1"/>
    <property type="molecule type" value="Genomic_DNA"/>
</dbReference>
<dbReference type="GO" id="GO:0016987">
    <property type="term" value="F:sigma factor activity"/>
    <property type="evidence" value="ECO:0007669"/>
    <property type="project" value="UniProtKB-KW"/>
</dbReference>
<dbReference type="InterPro" id="IPR036388">
    <property type="entry name" value="WH-like_DNA-bd_sf"/>
</dbReference>
<dbReference type="AlphaFoldDB" id="X1CAN9"/>
<dbReference type="Pfam" id="PF08281">
    <property type="entry name" value="Sigma70_r4_2"/>
    <property type="match status" value="1"/>
</dbReference>
<keyword evidence="1" id="KW-0805">Transcription regulation</keyword>
<dbReference type="NCBIfam" id="TIGR02937">
    <property type="entry name" value="sigma70-ECF"/>
    <property type="match status" value="1"/>
</dbReference>
<evidence type="ECO:0000256" key="3">
    <source>
        <dbReference type="ARBA" id="ARBA00023125"/>
    </source>
</evidence>
<keyword evidence="3" id="KW-0238">DNA-binding</keyword>
<dbReference type="PANTHER" id="PTHR30385">
    <property type="entry name" value="SIGMA FACTOR F FLAGELLAR"/>
    <property type="match status" value="1"/>
</dbReference>
<organism evidence="6">
    <name type="scientific">marine sediment metagenome</name>
    <dbReference type="NCBI Taxonomy" id="412755"/>
    <lineage>
        <taxon>unclassified sequences</taxon>
        <taxon>metagenomes</taxon>
        <taxon>ecological metagenomes</taxon>
    </lineage>
</organism>
<evidence type="ECO:0000256" key="1">
    <source>
        <dbReference type="ARBA" id="ARBA00023015"/>
    </source>
</evidence>
<feature type="non-terminal residue" evidence="6">
    <location>
        <position position="56"/>
    </location>
</feature>